<accession>A0A6C0IND8</accession>
<organism evidence="2">
    <name type="scientific">viral metagenome</name>
    <dbReference type="NCBI Taxonomy" id="1070528"/>
    <lineage>
        <taxon>unclassified sequences</taxon>
        <taxon>metagenomes</taxon>
        <taxon>organismal metagenomes</taxon>
    </lineage>
</organism>
<feature type="transmembrane region" description="Helical" evidence="1">
    <location>
        <begin position="50"/>
        <end position="68"/>
    </location>
</feature>
<proteinExistence type="predicted"/>
<name>A0A6C0IND8_9ZZZZ</name>
<evidence type="ECO:0000313" key="2">
    <source>
        <dbReference type="EMBL" id="QHT93946.1"/>
    </source>
</evidence>
<evidence type="ECO:0000256" key="1">
    <source>
        <dbReference type="SAM" id="Phobius"/>
    </source>
</evidence>
<dbReference type="EMBL" id="MN740211">
    <property type="protein sequence ID" value="QHT93946.1"/>
    <property type="molecule type" value="Genomic_DNA"/>
</dbReference>
<sequence length="74" mass="8257">MCALSDSLKWKYSFYSALLFFIISSPQIYKISHRILGKYIKIANGGCPTAVGLVLHSVVYMVALFGLMKLPKDV</sequence>
<keyword evidence="1" id="KW-1133">Transmembrane helix</keyword>
<keyword evidence="1" id="KW-0812">Transmembrane</keyword>
<feature type="transmembrane region" description="Helical" evidence="1">
    <location>
        <begin position="12"/>
        <end position="29"/>
    </location>
</feature>
<protein>
    <submittedName>
        <fullName evidence="2">Uncharacterized protein</fullName>
    </submittedName>
</protein>
<dbReference type="AlphaFoldDB" id="A0A6C0IND8"/>
<reference evidence="2" key="1">
    <citation type="journal article" date="2020" name="Nature">
        <title>Giant virus diversity and host interactions through global metagenomics.</title>
        <authorList>
            <person name="Schulz F."/>
            <person name="Roux S."/>
            <person name="Paez-Espino D."/>
            <person name="Jungbluth S."/>
            <person name="Walsh D.A."/>
            <person name="Denef V.J."/>
            <person name="McMahon K.D."/>
            <person name="Konstantinidis K.T."/>
            <person name="Eloe-Fadrosh E.A."/>
            <person name="Kyrpides N.C."/>
            <person name="Woyke T."/>
        </authorList>
    </citation>
    <scope>NUCLEOTIDE SEQUENCE</scope>
    <source>
        <strain evidence="2">GVMAG-M-3300024258-14</strain>
    </source>
</reference>
<keyword evidence="1" id="KW-0472">Membrane</keyword>